<feature type="domain" description="SAM" evidence="3">
    <location>
        <begin position="255"/>
        <end position="318"/>
    </location>
</feature>
<accession>A0A1U7ZU65</accession>
<dbReference type="Pfam" id="PF00536">
    <property type="entry name" value="SAM_1"/>
    <property type="match status" value="1"/>
</dbReference>
<feature type="compositionally biased region" description="Low complexity" evidence="2">
    <location>
        <begin position="74"/>
        <end position="86"/>
    </location>
</feature>
<dbReference type="RefSeq" id="XP_010257920.1">
    <property type="nucleotide sequence ID" value="XM_010259618.2"/>
</dbReference>
<sequence>MLVLSMDSKRQRRPNVRLVEIGDVPAAFACGFSHKAKESLEDNRWKYELDNYRETDFNNPIYGFSMPRSSGLTVSDPSVSPRVSSDTQHSRENRNPNSSKLVSEFASTGETNAGKPMLDFGTVKRKGRLMKRRGRSTRGNNGVVGRAWSSKFCPDMSYGNERGFRGFEFGPASNPCYDVYTVEGFKDSSDRDTSNTSKEAHENNCLEPISDAQARGDSDEHWVGDACRGDGALYSHDGPCMAHKSSGGYDDMGSSGVNSVRRWLEELGFGRYSDIFEMHEVDEDVLPLLTIEDLKEMGINAVGTRRKMYTAIQHLREG</sequence>
<dbReference type="InterPro" id="IPR013761">
    <property type="entry name" value="SAM/pointed_sf"/>
</dbReference>
<name>A0A1U7ZU65_NELNU</name>
<dbReference type="OMA" id="VFAVGPR"/>
<proteinExistence type="predicted"/>
<dbReference type="RefSeq" id="XP_010257921.1">
    <property type="nucleotide sequence ID" value="XM_010259619.2"/>
</dbReference>
<dbReference type="PROSITE" id="PS50105">
    <property type="entry name" value="SAM_DOMAIN"/>
    <property type="match status" value="1"/>
</dbReference>
<protein>
    <submittedName>
        <fullName evidence="5 6">Uncharacterized protein LOC104597865</fullName>
    </submittedName>
</protein>
<dbReference type="CDD" id="cd09487">
    <property type="entry name" value="SAM_superfamily"/>
    <property type="match status" value="1"/>
</dbReference>
<evidence type="ECO:0000313" key="5">
    <source>
        <dbReference type="RefSeq" id="XP_010257919.1"/>
    </source>
</evidence>
<dbReference type="KEGG" id="nnu:104597865"/>
<dbReference type="Gene3D" id="1.10.150.50">
    <property type="entry name" value="Transcription Factor, Ets-1"/>
    <property type="match status" value="1"/>
</dbReference>
<feature type="region of interest" description="Disordered" evidence="2">
    <location>
        <begin position="187"/>
        <end position="206"/>
    </location>
</feature>
<dbReference type="Proteomes" id="UP000189703">
    <property type="component" value="Unplaced"/>
</dbReference>
<evidence type="ECO:0000259" key="3">
    <source>
        <dbReference type="PROSITE" id="PS50105"/>
    </source>
</evidence>
<dbReference type="RefSeq" id="XP_010257919.1">
    <property type="nucleotide sequence ID" value="XM_010259617.2"/>
</dbReference>
<feature type="region of interest" description="Disordered" evidence="2">
    <location>
        <begin position="68"/>
        <end position="101"/>
    </location>
</feature>
<dbReference type="GeneID" id="104597865"/>
<evidence type="ECO:0000256" key="2">
    <source>
        <dbReference type="SAM" id="MobiDB-lite"/>
    </source>
</evidence>
<evidence type="ECO:0000313" key="6">
    <source>
        <dbReference type="RefSeq" id="XP_010257920.1"/>
    </source>
</evidence>
<dbReference type="PANTHER" id="PTHR10627:SF65">
    <property type="entry name" value="SAM DOMAIN-CONTAINING PROTEIN"/>
    <property type="match status" value="1"/>
</dbReference>
<evidence type="ECO:0000313" key="4">
    <source>
        <dbReference type="Proteomes" id="UP000189703"/>
    </source>
</evidence>
<dbReference type="AlphaFoldDB" id="A0A1U7ZU65"/>
<dbReference type="InterPro" id="IPR001660">
    <property type="entry name" value="SAM"/>
</dbReference>
<reference evidence="5 6" key="1">
    <citation type="submission" date="2025-04" db="UniProtKB">
        <authorList>
            <consortium name="RefSeq"/>
        </authorList>
    </citation>
    <scope>IDENTIFICATION</scope>
</reference>
<keyword evidence="4" id="KW-1185">Reference proteome</keyword>
<dbReference type="SMART" id="SM00454">
    <property type="entry name" value="SAM"/>
    <property type="match status" value="1"/>
</dbReference>
<feature type="compositionally biased region" description="Basic and acidic residues" evidence="2">
    <location>
        <begin position="187"/>
        <end position="204"/>
    </location>
</feature>
<dbReference type="SUPFAM" id="SSF47769">
    <property type="entry name" value="SAM/Pointed domain"/>
    <property type="match status" value="1"/>
</dbReference>
<organism evidence="4 7">
    <name type="scientific">Nelumbo nucifera</name>
    <name type="common">Sacred lotus</name>
    <dbReference type="NCBI Taxonomy" id="4432"/>
    <lineage>
        <taxon>Eukaryota</taxon>
        <taxon>Viridiplantae</taxon>
        <taxon>Streptophyta</taxon>
        <taxon>Embryophyta</taxon>
        <taxon>Tracheophyta</taxon>
        <taxon>Spermatophyta</taxon>
        <taxon>Magnoliopsida</taxon>
        <taxon>Proteales</taxon>
        <taxon>Nelumbonaceae</taxon>
        <taxon>Nelumbo</taxon>
    </lineage>
</organism>
<dbReference type="OrthoDB" id="539213at2759"/>
<dbReference type="PANTHER" id="PTHR10627">
    <property type="entry name" value="SCP160"/>
    <property type="match status" value="1"/>
</dbReference>
<gene>
    <name evidence="5 6 7" type="primary">LOC104597865</name>
</gene>
<evidence type="ECO:0000313" key="7">
    <source>
        <dbReference type="RefSeq" id="XP_010257921.1"/>
    </source>
</evidence>
<dbReference type="eggNOG" id="KOG4374">
    <property type="taxonomic scope" value="Eukaryota"/>
</dbReference>
<keyword evidence="1" id="KW-0677">Repeat</keyword>
<evidence type="ECO:0000256" key="1">
    <source>
        <dbReference type="ARBA" id="ARBA00022737"/>
    </source>
</evidence>